<organism evidence="3 4">
    <name type="scientific">Kribbella qitaiheensis</name>
    <dbReference type="NCBI Taxonomy" id="1544730"/>
    <lineage>
        <taxon>Bacteria</taxon>
        <taxon>Bacillati</taxon>
        <taxon>Actinomycetota</taxon>
        <taxon>Actinomycetes</taxon>
        <taxon>Propionibacteriales</taxon>
        <taxon>Kribbellaceae</taxon>
        <taxon>Kribbella</taxon>
    </lineage>
</organism>
<dbReference type="KEGG" id="kqi:F1D05_32610"/>
<proteinExistence type="predicted"/>
<dbReference type="EMBL" id="CP043661">
    <property type="protein sequence ID" value="QNE21795.1"/>
    <property type="molecule type" value="Genomic_DNA"/>
</dbReference>
<evidence type="ECO:0000259" key="1">
    <source>
        <dbReference type="Pfam" id="PF02036"/>
    </source>
</evidence>
<evidence type="ECO:0000313" key="4">
    <source>
        <dbReference type="Proteomes" id="UP000515563"/>
    </source>
</evidence>
<keyword evidence="3" id="KW-0413">Isomerase</keyword>
<dbReference type="InterPro" id="IPR017517">
    <property type="entry name" value="Maleyloyr_isom"/>
</dbReference>
<dbReference type="Pfam" id="PF02036">
    <property type="entry name" value="SCP2"/>
    <property type="match status" value="1"/>
</dbReference>
<dbReference type="GO" id="GO:0016853">
    <property type="term" value="F:isomerase activity"/>
    <property type="evidence" value="ECO:0007669"/>
    <property type="project" value="UniProtKB-KW"/>
</dbReference>
<dbReference type="Proteomes" id="UP000515563">
    <property type="component" value="Chromosome"/>
</dbReference>
<reference evidence="3 4" key="2">
    <citation type="journal article" date="2020" name="Microbiol. Resour. Announc.">
        <title>Antarctic desert soil bacteria exhibit high novel natural product potential, evaluated through long-read genome sequencing and comparative genomics.</title>
        <authorList>
            <person name="Benaud N."/>
            <person name="Edwards R.J."/>
            <person name="Amos T.G."/>
            <person name="D'Agostino P.M."/>
            <person name="Gutierrez-Chavez C."/>
            <person name="Montgomery K."/>
            <person name="Nicetic I."/>
            <person name="Ferrari B.C."/>
        </authorList>
    </citation>
    <scope>NUCLEOTIDE SEQUENCE [LARGE SCALE GENOMIC DNA]</scope>
    <source>
        <strain evidence="3 4">SPB151</strain>
    </source>
</reference>
<sequence length="263" mass="28141">MSNADTVITALRNGHDGLAELVEKFSDTDLAGPSGATEWDISQVLSHLGSGAEIMTATVRAALDGTPAPDGDFNQSVWDRWNAASGRERADGFLEKNESLTALYESLDSTQRDELGIQLSWLPEPAEVATVARLRLNEFTLHAWDVRSGLDDKATLDGQAVPELLESALGNLSWISKPAALNGEYSVIQVTLTDPAKQLTLHLNDPVSISFDPASSPDGTLTVPAEAWLRLVSGRLAPQYTPDGVESTGAASLDTLRHVFAGY</sequence>
<dbReference type="RefSeq" id="WP_185444205.1">
    <property type="nucleotide sequence ID" value="NZ_CP043661.1"/>
</dbReference>
<protein>
    <submittedName>
        <fullName evidence="3">Maleylpyruvate isomerase family mycothiol-dependent enzyme</fullName>
    </submittedName>
</protein>
<evidence type="ECO:0000259" key="2">
    <source>
        <dbReference type="Pfam" id="PF11716"/>
    </source>
</evidence>
<dbReference type="InterPro" id="IPR003033">
    <property type="entry name" value="SCP2_sterol-bd_dom"/>
</dbReference>
<dbReference type="Gene3D" id="1.20.120.450">
    <property type="entry name" value="dinb family like domain"/>
    <property type="match status" value="1"/>
</dbReference>
<dbReference type="SUPFAM" id="SSF109854">
    <property type="entry name" value="DinB/YfiT-like putative metalloenzymes"/>
    <property type="match status" value="1"/>
</dbReference>
<dbReference type="Pfam" id="PF11716">
    <property type="entry name" value="MDMPI_N"/>
    <property type="match status" value="1"/>
</dbReference>
<gene>
    <name evidence="3" type="ORF">F1D05_32610</name>
</gene>
<name>A0A7G6X6D0_9ACTN</name>
<dbReference type="AlphaFoldDB" id="A0A7G6X6D0"/>
<keyword evidence="4" id="KW-1185">Reference proteome</keyword>
<keyword evidence="3" id="KW-0670">Pyruvate</keyword>
<dbReference type="InterPro" id="IPR034660">
    <property type="entry name" value="DinB/YfiT-like"/>
</dbReference>
<feature type="domain" description="Mycothiol-dependent maleylpyruvate isomerase metal-binding" evidence="2">
    <location>
        <begin position="11"/>
        <end position="147"/>
    </location>
</feature>
<evidence type="ECO:0000313" key="3">
    <source>
        <dbReference type="EMBL" id="QNE21795.1"/>
    </source>
</evidence>
<dbReference type="InterPro" id="IPR024344">
    <property type="entry name" value="MDMPI_metal-binding"/>
</dbReference>
<reference evidence="4" key="1">
    <citation type="submission" date="2019-09" db="EMBL/GenBank/DDBJ databases">
        <title>Antimicrobial potential of Antarctic Bacteria.</title>
        <authorList>
            <person name="Benaud N."/>
            <person name="Edwards R.J."/>
            <person name="Ferrari B.C."/>
        </authorList>
    </citation>
    <scope>NUCLEOTIDE SEQUENCE [LARGE SCALE GENOMIC DNA]</scope>
    <source>
        <strain evidence="4">SPB151</strain>
    </source>
</reference>
<accession>A0A7G6X6D0</accession>
<dbReference type="NCBIfam" id="TIGR03083">
    <property type="entry name" value="maleylpyruvate isomerase family mycothiol-dependent enzyme"/>
    <property type="match status" value="1"/>
</dbReference>
<feature type="domain" description="SCP2" evidence="1">
    <location>
        <begin position="186"/>
        <end position="239"/>
    </location>
</feature>
<dbReference type="GO" id="GO:0046872">
    <property type="term" value="F:metal ion binding"/>
    <property type="evidence" value="ECO:0007669"/>
    <property type="project" value="InterPro"/>
</dbReference>